<dbReference type="RefSeq" id="WP_089274171.1">
    <property type="nucleotide sequence ID" value="NZ_FZOC01000003.1"/>
</dbReference>
<name>A0A239ABS9_9BACT</name>
<accession>A0A239ABS9</accession>
<dbReference type="Pfam" id="PF06057">
    <property type="entry name" value="VirJ"/>
    <property type="match status" value="1"/>
</dbReference>
<organism evidence="3 4">
    <name type="scientific">Humidesulfovibrio mexicanus</name>
    <dbReference type="NCBI Taxonomy" id="147047"/>
    <lineage>
        <taxon>Bacteria</taxon>
        <taxon>Pseudomonadati</taxon>
        <taxon>Thermodesulfobacteriota</taxon>
        <taxon>Desulfovibrionia</taxon>
        <taxon>Desulfovibrionales</taxon>
        <taxon>Desulfovibrionaceae</taxon>
        <taxon>Humidesulfovibrio</taxon>
    </lineage>
</organism>
<proteinExistence type="predicted"/>
<keyword evidence="4" id="KW-1185">Reference proteome</keyword>
<keyword evidence="1" id="KW-0732">Signal</keyword>
<dbReference type="AlphaFoldDB" id="A0A239ABS9"/>
<reference evidence="3 4" key="1">
    <citation type="submission" date="2017-06" db="EMBL/GenBank/DDBJ databases">
        <authorList>
            <person name="Kim H.J."/>
            <person name="Triplett B.A."/>
        </authorList>
    </citation>
    <scope>NUCLEOTIDE SEQUENCE [LARGE SCALE GENOMIC DNA]</scope>
    <source>
        <strain evidence="3 4">DSM 13116</strain>
    </source>
</reference>
<dbReference type="SUPFAM" id="SSF53474">
    <property type="entry name" value="alpha/beta-Hydrolases"/>
    <property type="match status" value="2"/>
</dbReference>
<feature type="signal peptide" evidence="1">
    <location>
        <begin position="1"/>
        <end position="22"/>
    </location>
</feature>
<feature type="domain" description="Bacterial virulence" evidence="2">
    <location>
        <begin position="282"/>
        <end position="466"/>
    </location>
</feature>
<feature type="chain" id="PRO_5013371498" evidence="1">
    <location>
        <begin position="23"/>
        <end position="474"/>
    </location>
</feature>
<evidence type="ECO:0000313" key="3">
    <source>
        <dbReference type="EMBL" id="SNR92791.1"/>
    </source>
</evidence>
<evidence type="ECO:0000313" key="4">
    <source>
        <dbReference type="Proteomes" id="UP000198324"/>
    </source>
</evidence>
<dbReference type="InterPro" id="IPR011225">
    <property type="entry name" value="IV_sec_VirJ"/>
</dbReference>
<dbReference type="PIRSF" id="PIRSF029063">
    <property type="entry name" value="IV_sec_VirJ"/>
    <property type="match status" value="1"/>
</dbReference>
<dbReference type="PROSITE" id="PS51257">
    <property type="entry name" value="PROKAR_LIPOPROTEIN"/>
    <property type="match status" value="1"/>
</dbReference>
<sequence>MRRTTRALLALALFCLAASACARPEAEPEKLNFGVFGDVRIYRAPDSEPGRAVLLLSDGAWDARMDTAARAMADMDATVVGIDTARLLGPLRAPSGGCFYQSWEFEGLSKIVQKTLGYTGYHQPVLAGFGEGAAVAYATFAQAPKDIFAGAVTLGFSPRLGIQKPFCTANGYRYDNATSPETGIVMHPVEHPHGLLVLVQAEKDPRFSPAEANAFASRIARARVSVLAGADQARPEADTWRAAFREALDSVAPATRAAKPQAAKSVDDLPLVEAPAATPGKTLAVIVTGDGGWAGIDQQIGNILAAHGVSVVGFNSLKYFWNARTPEEMAHDLELTLTHYAAKWGAERYIVVGYSIGADVLPFMTGRMSEAAKARLALVAMLGPGTHADFEFHLSNWLTTENVPQGAPMIPEMEKLSKTPVLLVCGDEEEGTLCQNYEAPNVTPMVVPGGHHFNKEYDHIALAILRGAGIPTRP</sequence>
<dbReference type="EMBL" id="FZOC01000003">
    <property type="protein sequence ID" value="SNR92791.1"/>
    <property type="molecule type" value="Genomic_DNA"/>
</dbReference>
<dbReference type="OrthoDB" id="9807916at2"/>
<dbReference type="Gene3D" id="3.40.50.1820">
    <property type="entry name" value="alpha/beta hydrolase"/>
    <property type="match status" value="2"/>
</dbReference>
<gene>
    <name evidence="3" type="ORF">SAMN04488503_1972</name>
</gene>
<protein>
    <submittedName>
        <fullName evidence="3">Type IV secretory pathway, VirJ component</fullName>
    </submittedName>
</protein>
<evidence type="ECO:0000259" key="2">
    <source>
        <dbReference type="Pfam" id="PF06057"/>
    </source>
</evidence>
<dbReference type="InterPro" id="IPR029058">
    <property type="entry name" value="AB_hydrolase_fold"/>
</dbReference>
<dbReference type="InterPro" id="IPR010333">
    <property type="entry name" value="VirJ"/>
</dbReference>
<evidence type="ECO:0000256" key="1">
    <source>
        <dbReference type="SAM" id="SignalP"/>
    </source>
</evidence>
<dbReference type="Proteomes" id="UP000198324">
    <property type="component" value="Unassembled WGS sequence"/>
</dbReference>